<reference evidence="2 3" key="1">
    <citation type="submission" date="2020-03" db="EMBL/GenBank/DDBJ databases">
        <title>Genomic Encyclopedia of Type Strains, Phase IV (KMG-IV): sequencing the most valuable type-strain genomes for metagenomic binning, comparative biology and taxonomic classification.</title>
        <authorList>
            <person name="Goeker M."/>
        </authorList>
    </citation>
    <scope>NUCLEOTIDE SEQUENCE [LARGE SCALE GENOMIC DNA]</scope>
    <source>
        <strain evidence="2 3">DSM 101599</strain>
    </source>
</reference>
<dbReference type="Pfam" id="PF02738">
    <property type="entry name" value="MoCoBD_1"/>
    <property type="match status" value="1"/>
</dbReference>
<dbReference type="InterPro" id="IPR008274">
    <property type="entry name" value="AldOxase/xan_DH_MoCoBD1"/>
</dbReference>
<dbReference type="EMBL" id="JAASQL010000001">
    <property type="protein sequence ID" value="NIJ44024.1"/>
    <property type="molecule type" value="Genomic_DNA"/>
</dbReference>
<name>A0ABX0U595_9FLAO</name>
<dbReference type="InterPro" id="IPR052516">
    <property type="entry name" value="N-heterocyclic_Hydroxylase"/>
</dbReference>
<dbReference type="PIRSF" id="PIRSF036389">
    <property type="entry name" value="IOR_B"/>
    <property type="match status" value="1"/>
</dbReference>
<proteinExistence type="predicted"/>
<dbReference type="Proteomes" id="UP000745859">
    <property type="component" value="Unassembled WGS sequence"/>
</dbReference>
<dbReference type="InterPro" id="IPR012368">
    <property type="entry name" value="OxRdtase_Mopterin-bd_su_IorB"/>
</dbReference>
<keyword evidence="2" id="KW-0560">Oxidoreductase</keyword>
<dbReference type="InterPro" id="IPR000674">
    <property type="entry name" value="Ald_Oxase/Xan_DH_a/b"/>
</dbReference>
<organism evidence="2 3">
    <name type="scientific">Wenyingzhuangia heitensis</name>
    <dbReference type="NCBI Taxonomy" id="1487859"/>
    <lineage>
        <taxon>Bacteria</taxon>
        <taxon>Pseudomonadati</taxon>
        <taxon>Bacteroidota</taxon>
        <taxon>Flavobacteriia</taxon>
        <taxon>Flavobacteriales</taxon>
        <taxon>Flavobacteriaceae</taxon>
        <taxon>Wenyingzhuangia</taxon>
    </lineage>
</organism>
<accession>A0ABX0U595</accession>
<sequence>MKTLKNKMDRKTFIKVSLLSGTGIIFGVNYLQASDISSKMPNDLESLNYNNFNAYIQIANNGMVTIYAPNPEIGQGVKTSMPMIVAEELDVVWENVSVKQANLDTANFKRQVAGGSQSIRYSWMHLREAGATARQMLINAAAIEWNVNASDCKTNSGFVIHPNGKKIGYGDLVVKAAKLEVPTKVTLKEPKYFKIIGKQARNVDNFKITQGDSLYGMDYFEEGMVYASIIHPPAFGQKLINIDDSEALKVKGVLEVIRIGNNIAVIATDTWAAFKGKKQVTATYDEVNKKEDSNYFDAQMDKAFESGEFKKIREDGNVLEAFSKADKVVERVYEAPFLAHNTMEPMNFFANVTPSKIELKGPIQTPEGTANQVARILKREVSEVTLEMCRIGGGFGRRLKGDYVIEAALISDKIKKPVKLVYTREDDMTAGLYRPKVKYKIKAAIKNGKVTGYHLQEASVNATVNKMRADFFPSGAVDNLLIETHRIKSKVTCFAWRAPICNILAFAEQSFFDELAIELNTSPVQLRLDLLENAKNHKDKNMQYSPDRMQAVIKKVVADANFGTSKKGVYQGFSAYYSHNSHVAQIAEVEIKDHQPVVTKVYCAVDCGIVVNPLGAQAQAEGGIIDGIGHAMYSEQIVEKGVAQNTNFHQYRLIRLKEAPEIHVSFIKSDEAPTGMGEPTLPPAPAALANAIYAATGNRLRKHPFVTNGLNS</sequence>
<evidence type="ECO:0000259" key="1">
    <source>
        <dbReference type="SMART" id="SM01008"/>
    </source>
</evidence>
<comment type="caution">
    <text evidence="2">The sequence shown here is derived from an EMBL/GenBank/DDBJ whole genome shotgun (WGS) entry which is preliminary data.</text>
</comment>
<keyword evidence="3" id="KW-1185">Reference proteome</keyword>
<evidence type="ECO:0000313" key="3">
    <source>
        <dbReference type="Proteomes" id="UP000745859"/>
    </source>
</evidence>
<dbReference type="InterPro" id="IPR037165">
    <property type="entry name" value="AldOxase/xan_DH_Mopterin-bd_sf"/>
</dbReference>
<protein>
    <submittedName>
        <fullName evidence="2">Isoquinoline 1-oxidoreductase beta subunit</fullName>
        <ecNumber evidence="2">1.3.99.16</ecNumber>
    </submittedName>
</protein>
<dbReference type="SMART" id="SM01008">
    <property type="entry name" value="Ald_Xan_dh_C"/>
    <property type="match status" value="1"/>
</dbReference>
<dbReference type="GO" id="GO:0047121">
    <property type="term" value="F:isoquinoline 1-oxidoreductase activity"/>
    <property type="evidence" value="ECO:0007669"/>
    <property type="project" value="UniProtKB-EC"/>
</dbReference>
<gene>
    <name evidence="2" type="ORF">FHR24_000463</name>
</gene>
<dbReference type="InterPro" id="IPR046867">
    <property type="entry name" value="AldOxase/xan_DH_MoCoBD2"/>
</dbReference>
<dbReference type="Gene3D" id="3.30.365.10">
    <property type="entry name" value="Aldehyde oxidase/xanthine dehydrogenase, molybdopterin binding domain"/>
    <property type="match status" value="4"/>
</dbReference>
<evidence type="ECO:0000313" key="2">
    <source>
        <dbReference type="EMBL" id="NIJ44024.1"/>
    </source>
</evidence>
<dbReference type="Gene3D" id="3.90.1170.50">
    <property type="entry name" value="Aldehyde oxidase/xanthine dehydrogenase, a/b hammerhead"/>
    <property type="match status" value="1"/>
</dbReference>
<dbReference type="SUPFAM" id="SSF56003">
    <property type="entry name" value="Molybdenum cofactor-binding domain"/>
    <property type="match status" value="2"/>
</dbReference>
<dbReference type="EC" id="1.3.99.16" evidence="2"/>
<feature type="domain" description="Aldehyde oxidase/xanthine dehydrogenase a/b hammerhead" evidence="1">
    <location>
        <begin position="210"/>
        <end position="288"/>
    </location>
</feature>
<dbReference type="RefSeq" id="WP_167183281.1">
    <property type="nucleotide sequence ID" value="NZ_JAASQL010000001.1"/>
</dbReference>
<dbReference type="PANTHER" id="PTHR47495">
    <property type="entry name" value="ALDEHYDE DEHYDROGENASE"/>
    <property type="match status" value="1"/>
</dbReference>
<dbReference type="Pfam" id="PF20256">
    <property type="entry name" value="MoCoBD_2"/>
    <property type="match status" value="2"/>
</dbReference>
<dbReference type="PANTHER" id="PTHR47495:SF1">
    <property type="entry name" value="BLL3820 PROTEIN"/>
    <property type="match status" value="1"/>
</dbReference>